<dbReference type="Gene3D" id="3.40.50.2300">
    <property type="match status" value="1"/>
</dbReference>
<dbReference type="SUPFAM" id="SSF52172">
    <property type="entry name" value="CheY-like"/>
    <property type="match status" value="1"/>
</dbReference>
<dbReference type="GO" id="GO:0000160">
    <property type="term" value="P:phosphorelay signal transduction system"/>
    <property type="evidence" value="ECO:0007669"/>
    <property type="project" value="InterPro"/>
</dbReference>
<dbReference type="HOGENOM" id="CLU_1174684_0_0_5"/>
<sequence length="226" mass="23764">MTGSDPLPPRHACAGQPLLGLTLLLVEDSRLASEGVRLLATRSGARLRRADSLASAERHLRAWRPSAALVDLHLPDGSGLDLLARLAAVRPRIPAIVAISGDPALEAAARDAGADTFLTKPVLSLSQFQRALLGHLPADPPVPLSSDCVRPDPAALHDDLAMAQALIHRAGRQAYVAAFLRGVARTAGDIPLSDAAEDLATHPGDRAALVRLTRMIEGRLDAVPAF</sequence>
<reference evidence="4 5" key="1">
    <citation type="journal article" date="2013" name="Stand. Genomic Sci.">
        <title>Genome sequence of the reddish-pigmented Rubellimicrobium thermophilum type strain (DSM 16684(T)), a member of the Roseobacter clade.</title>
        <authorList>
            <person name="Fiebig A."/>
            <person name="Riedel T."/>
            <person name="Gronow S."/>
            <person name="Petersen J."/>
            <person name="Klenk H.P."/>
            <person name="Goker M."/>
        </authorList>
    </citation>
    <scope>NUCLEOTIDE SEQUENCE [LARGE SCALE GENOMIC DNA]</scope>
    <source>
        <strain evidence="4 5">DSM 16684</strain>
    </source>
</reference>
<dbReference type="PROSITE" id="PS50110">
    <property type="entry name" value="RESPONSE_REGULATORY"/>
    <property type="match status" value="1"/>
</dbReference>
<dbReference type="STRING" id="1123069.ruthe_02601"/>
<proteinExistence type="predicted"/>
<organism evidence="4 5">
    <name type="scientific">Rubellimicrobium thermophilum DSM 16684</name>
    <dbReference type="NCBI Taxonomy" id="1123069"/>
    <lineage>
        <taxon>Bacteria</taxon>
        <taxon>Pseudomonadati</taxon>
        <taxon>Pseudomonadota</taxon>
        <taxon>Alphaproteobacteria</taxon>
        <taxon>Rhodobacterales</taxon>
        <taxon>Roseobacteraceae</taxon>
        <taxon>Rubellimicrobium</taxon>
    </lineage>
</organism>
<evidence type="ECO:0000256" key="1">
    <source>
        <dbReference type="ARBA" id="ARBA00022553"/>
    </source>
</evidence>
<dbReference type="Proteomes" id="UP000015346">
    <property type="component" value="Unassembled WGS sequence"/>
</dbReference>
<name>S9QW16_9RHOB</name>
<dbReference type="RefSeq" id="WP_021098676.1">
    <property type="nucleotide sequence ID" value="NZ_KE557323.1"/>
</dbReference>
<dbReference type="OrthoDB" id="7831674at2"/>
<evidence type="ECO:0000256" key="2">
    <source>
        <dbReference type="PROSITE-ProRule" id="PRU00169"/>
    </source>
</evidence>
<dbReference type="AlphaFoldDB" id="S9QW16"/>
<dbReference type="InterPro" id="IPR050595">
    <property type="entry name" value="Bact_response_regulator"/>
</dbReference>
<accession>S9QW16</accession>
<dbReference type="InterPro" id="IPR001789">
    <property type="entry name" value="Sig_transdc_resp-reg_receiver"/>
</dbReference>
<dbReference type="SMART" id="SM00448">
    <property type="entry name" value="REC"/>
    <property type="match status" value="1"/>
</dbReference>
<evidence type="ECO:0000313" key="5">
    <source>
        <dbReference type="Proteomes" id="UP000015346"/>
    </source>
</evidence>
<dbReference type="PANTHER" id="PTHR44591">
    <property type="entry name" value="STRESS RESPONSE REGULATOR PROTEIN 1"/>
    <property type="match status" value="1"/>
</dbReference>
<evidence type="ECO:0000259" key="3">
    <source>
        <dbReference type="PROSITE" id="PS50110"/>
    </source>
</evidence>
<feature type="modified residue" description="4-aspartylphosphate" evidence="2">
    <location>
        <position position="71"/>
    </location>
</feature>
<keyword evidence="5" id="KW-1185">Reference proteome</keyword>
<feature type="domain" description="Response regulatory" evidence="3">
    <location>
        <begin position="22"/>
        <end position="135"/>
    </location>
</feature>
<dbReference type="EMBL" id="AOLV01000029">
    <property type="protein sequence ID" value="EPX83803.1"/>
    <property type="molecule type" value="Genomic_DNA"/>
</dbReference>
<evidence type="ECO:0000313" key="4">
    <source>
        <dbReference type="EMBL" id="EPX83803.1"/>
    </source>
</evidence>
<comment type="caution">
    <text evidence="4">The sequence shown here is derived from an EMBL/GenBank/DDBJ whole genome shotgun (WGS) entry which is preliminary data.</text>
</comment>
<dbReference type="InterPro" id="IPR011006">
    <property type="entry name" value="CheY-like_superfamily"/>
</dbReference>
<protein>
    <submittedName>
        <fullName evidence="4">Response regulator</fullName>
    </submittedName>
</protein>
<dbReference type="Pfam" id="PF00072">
    <property type="entry name" value="Response_reg"/>
    <property type="match status" value="1"/>
</dbReference>
<keyword evidence="1 2" id="KW-0597">Phosphoprotein</keyword>
<gene>
    <name evidence="4" type="ORF">ruthe_02601</name>
</gene>
<dbReference type="PANTHER" id="PTHR44591:SF3">
    <property type="entry name" value="RESPONSE REGULATORY DOMAIN-CONTAINING PROTEIN"/>
    <property type="match status" value="1"/>
</dbReference>
<dbReference type="CDD" id="cd00156">
    <property type="entry name" value="REC"/>
    <property type="match status" value="1"/>
</dbReference>